<keyword evidence="1" id="KW-0812">Transmembrane</keyword>
<dbReference type="NCBIfam" id="TIGR00791">
    <property type="entry name" value="gntP"/>
    <property type="match status" value="1"/>
</dbReference>
<feature type="transmembrane region" description="Helical" evidence="1">
    <location>
        <begin position="287"/>
        <end position="306"/>
    </location>
</feature>
<dbReference type="GO" id="GO:0015128">
    <property type="term" value="F:gluconate transmembrane transporter activity"/>
    <property type="evidence" value="ECO:0007669"/>
    <property type="project" value="InterPro"/>
</dbReference>
<dbReference type="EMBL" id="JENJ01000001">
    <property type="protein sequence ID" value="KGM98445.1"/>
    <property type="molecule type" value="Genomic_DNA"/>
</dbReference>
<comment type="caution">
    <text evidence="2">The sequence shown here is derived from an EMBL/GenBank/DDBJ whole genome shotgun (WGS) entry which is preliminary data.</text>
</comment>
<feature type="transmembrane region" description="Helical" evidence="1">
    <location>
        <begin position="359"/>
        <end position="385"/>
    </location>
</feature>
<dbReference type="OrthoDB" id="9787129at2"/>
<protein>
    <submittedName>
        <fullName evidence="2">Gluconate permease</fullName>
    </submittedName>
</protein>
<sequence>MGNTLSGSQMIVGLVIGISILVFLIIKTKVHTFPALIVAAATTGLVGGMPTNKVLDAISKGFGSTLGSIGIIIGFGVMMGQIFEISGAAERMAKTFIKVLGKNHEELALAITGFIVSIPIFCDSGFIILSPLAKAISKRTKKSVVSLGIALGLGLVITHSLVPPTPGPVGVAGIFGVSVGSFLLWGIVLAIPMVIAGLIYAKYIGKKIYQIPGDEDDQWLRPEYQKPVYYSEMEDDNKNLPSTFRAFAPIIIPIILILISTIISVLLKEKVIAESTVIEVFKFLGAPVIAVGIGLIVSIYGLAGNLDRKTVLEEMEKGIKSAGIIILVTGGGGALGMVLRESGTGDYIARLIASSHMPGILVPFIIASIVRLVQGSGTVAMITAASITAPMITSLNVNPVFAGLGACMGSLIFSYFNDSFFWVVNRSLGIKEAKEQIKIWSVTTTIAWAVGFVELIVINSIF</sequence>
<evidence type="ECO:0000313" key="3">
    <source>
        <dbReference type="Proteomes" id="UP000030012"/>
    </source>
</evidence>
<feature type="transmembrane region" description="Helical" evidence="1">
    <location>
        <begin position="182"/>
        <end position="201"/>
    </location>
</feature>
<dbReference type="Proteomes" id="UP000030012">
    <property type="component" value="Unassembled WGS sequence"/>
</dbReference>
<feature type="transmembrane region" description="Helical" evidence="1">
    <location>
        <begin position="107"/>
        <end position="132"/>
    </location>
</feature>
<dbReference type="RefSeq" id="WP_039251830.1">
    <property type="nucleotide sequence ID" value="NZ_JENJ01000001.1"/>
</dbReference>
<name>A0A0A0IFT2_CLONO</name>
<dbReference type="AlphaFoldDB" id="A0A0A0IFT2"/>
<feature type="transmembrane region" description="Helical" evidence="1">
    <location>
        <begin position="318"/>
        <end position="339"/>
    </location>
</feature>
<evidence type="ECO:0000256" key="1">
    <source>
        <dbReference type="SAM" id="Phobius"/>
    </source>
</evidence>
<dbReference type="InterPro" id="IPR003474">
    <property type="entry name" value="Glcn_transporter"/>
</dbReference>
<feature type="transmembrane region" description="Helical" evidence="1">
    <location>
        <begin position="397"/>
        <end position="417"/>
    </location>
</feature>
<dbReference type="Pfam" id="PF02447">
    <property type="entry name" value="GntP_permease"/>
    <property type="match status" value="1"/>
</dbReference>
<organism evidence="2 3">
    <name type="scientific">Clostridium novyi A str. 4552</name>
    <dbReference type="NCBI Taxonomy" id="1444289"/>
    <lineage>
        <taxon>Bacteria</taxon>
        <taxon>Bacillati</taxon>
        <taxon>Bacillota</taxon>
        <taxon>Clostridia</taxon>
        <taxon>Eubacteriales</taxon>
        <taxon>Clostridiaceae</taxon>
        <taxon>Clostridium</taxon>
    </lineage>
</organism>
<feature type="transmembrane region" description="Helical" evidence="1">
    <location>
        <begin position="32"/>
        <end position="49"/>
    </location>
</feature>
<proteinExistence type="predicted"/>
<evidence type="ECO:0000313" key="2">
    <source>
        <dbReference type="EMBL" id="KGM98445.1"/>
    </source>
</evidence>
<dbReference type="PIRSF" id="PIRSF002746">
    <property type="entry name" value="Gluconate_transporter"/>
    <property type="match status" value="1"/>
</dbReference>
<feature type="transmembrane region" description="Helical" evidence="1">
    <location>
        <begin position="144"/>
        <end position="162"/>
    </location>
</feature>
<keyword evidence="1" id="KW-0472">Membrane</keyword>
<gene>
    <name evidence="2" type="ORF">Z968_00400</name>
</gene>
<feature type="transmembrane region" description="Helical" evidence="1">
    <location>
        <begin position="437"/>
        <end position="458"/>
    </location>
</feature>
<reference evidence="2 3" key="1">
    <citation type="submission" date="2014-01" db="EMBL/GenBank/DDBJ databases">
        <title>Plasmidome dynamics in the species complex Clostridium novyi sensu lato converts strains of independent lineages into distinctly different pathogens.</title>
        <authorList>
            <person name="Skarin H."/>
            <person name="Segerman B."/>
        </authorList>
    </citation>
    <scope>NUCLEOTIDE SEQUENCE [LARGE SCALE GENOMIC DNA]</scope>
    <source>
        <strain evidence="2 3">4552</strain>
    </source>
</reference>
<feature type="transmembrane region" description="Helical" evidence="1">
    <location>
        <begin position="246"/>
        <end position="267"/>
    </location>
</feature>
<feature type="transmembrane region" description="Helical" evidence="1">
    <location>
        <begin position="61"/>
        <end position="83"/>
    </location>
</feature>
<dbReference type="PANTHER" id="PTHR30354:SF11">
    <property type="entry name" value="PERMEASE"/>
    <property type="match status" value="1"/>
</dbReference>
<accession>A0A0A0IFT2</accession>
<dbReference type="PANTHER" id="PTHR30354">
    <property type="entry name" value="GNT FAMILY GLUCONATE TRANSPORTER"/>
    <property type="match status" value="1"/>
</dbReference>
<dbReference type="GO" id="GO:0005886">
    <property type="term" value="C:plasma membrane"/>
    <property type="evidence" value="ECO:0007669"/>
    <property type="project" value="TreeGrafter"/>
</dbReference>
<keyword evidence="1" id="KW-1133">Transmembrane helix</keyword>
<feature type="transmembrane region" description="Helical" evidence="1">
    <location>
        <begin position="7"/>
        <end position="26"/>
    </location>
</feature>